<dbReference type="Gene3D" id="3.40.50.10490">
    <property type="entry name" value="Glucose-6-phosphate isomerase like protein, domain 1"/>
    <property type="match status" value="1"/>
</dbReference>
<dbReference type="InterPro" id="IPR046348">
    <property type="entry name" value="SIS_dom_sf"/>
</dbReference>
<dbReference type="AlphaFoldDB" id="A0AAE3AM64"/>
<dbReference type="InterPro" id="IPR050099">
    <property type="entry name" value="SIS_GmhA/DiaA_subfam"/>
</dbReference>
<dbReference type="GO" id="GO:0097367">
    <property type="term" value="F:carbohydrate derivative binding"/>
    <property type="evidence" value="ECO:0007669"/>
    <property type="project" value="InterPro"/>
</dbReference>
<gene>
    <name evidence="2" type="ORF">LKD32_05030</name>
</gene>
<dbReference type="EMBL" id="JAJEPU010000010">
    <property type="protein sequence ID" value="MCC2164256.1"/>
    <property type="molecule type" value="Genomic_DNA"/>
</dbReference>
<evidence type="ECO:0000313" key="2">
    <source>
        <dbReference type="EMBL" id="MCC2164256.1"/>
    </source>
</evidence>
<dbReference type="PANTHER" id="PTHR30390">
    <property type="entry name" value="SEDOHEPTULOSE 7-PHOSPHATE ISOMERASE / DNAA INITIATOR-ASSOCIATING FACTOR FOR REPLICATION INITIATION"/>
    <property type="match status" value="1"/>
</dbReference>
<name>A0AAE3AM64_9FIRM</name>
<keyword evidence="3" id="KW-1185">Reference proteome</keyword>
<dbReference type="GO" id="GO:1901135">
    <property type="term" value="P:carbohydrate derivative metabolic process"/>
    <property type="evidence" value="ECO:0007669"/>
    <property type="project" value="InterPro"/>
</dbReference>
<dbReference type="CDD" id="cd05006">
    <property type="entry name" value="SIS_GmhA"/>
    <property type="match status" value="1"/>
</dbReference>
<protein>
    <submittedName>
        <fullName evidence="2">SIS domain-containing protein</fullName>
    </submittedName>
</protein>
<dbReference type="PROSITE" id="PS51464">
    <property type="entry name" value="SIS"/>
    <property type="match status" value="1"/>
</dbReference>
<evidence type="ECO:0000313" key="3">
    <source>
        <dbReference type="Proteomes" id="UP001198962"/>
    </source>
</evidence>
<feature type="domain" description="SIS" evidence="1">
    <location>
        <begin position="33"/>
        <end position="218"/>
    </location>
</feature>
<dbReference type="RefSeq" id="WP_308450941.1">
    <property type="nucleotide sequence ID" value="NZ_JAJEPU010000010.1"/>
</dbReference>
<proteinExistence type="predicted"/>
<comment type="caution">
    <text evidence="2">The sequence shown here is derived from an EMBL/GenBank/DDBJ whole genome shotgun (WGS) entry which is preliminary data.</text>
</comment>
<dbReference type="Proteomes" id="UP001198962">
    <property type="component" value="Unassembled WGS sequence"/>
</dbReference>
<dbReference type="InterPro" id="IPR001347">
    <property type="entry name" value="SIS_dom"/>
</dbReference>
<dbReference type="Pfam" id="PF01380">
    <property type="entry name" value="SIS"/>
    <property type="match status" value="1"/>
</dbReference>
<reference evidence="2" key="1">
    <citation type="submission" date="2021-10" db="EMBL/GenBank/DDBJ databases">
        <title>Anaerobic single-cell dispensing facilitates the cultivation of human gut bacteria.</title>
        <authorList>
            <person name="Afrizal A."/>
        </authorList>
    </citation>
    <scope>NUCLEOTIDE SEQUENCE</scope>
    <source>
        <strain evidence="2">CLA-AA-H274</strain>
    </source>
</reference>
<evidence type="ECO:0000259" key="1">
    <source>
        <dbReference type="PROSITE" id="PS51464"/>
    </source>
</evidence>
<dbReference type="InterPro" id="IPR035461">
    <property type="entry name" value="GmhA/DiaA"/>
</dbReference>
<dbReference type="SUPFAM" id="SSF53697">
    <property type="entry name" value="SIS domain"/>
    <property type="match status" value="1"/>
</dbReference>
<organism evidence="2 3">
    <name type="scientific">Brotaphodocola catenula</name>
    <dbReference type="NCBI Taxonomy" id="2885361"/>
    <lineage>
        <taxon>Bacteria</taxon>
        <taxon>Bacillati</taxon>
        <taxon>Bacillota</taxon>
        <taxon>Clostridia</taxon>
        <taxon>Lachnospirales</taxon>
        <taxon>Lachnospiraceae</taxon>
        <taxon>Brotaphodocola</taxon>
    </lineage>
</organism>
<accession>A0AAE3AM64</accession>
<sequence>MTQGLSEKEAKILDELTERYPKLEAVKTEILNAYELLRTCYEHDGKLLIAGNGGSCADSEHIVGELMKGFVKRRPLPDELWQKICQESPEHGEELARSLQGGLMAIALTGHAGLSTAFANDVNGDMTFAQQVCGYGRAGDVFLAISTSGNSKNIDYAVTTAKAKGISVIGLTGKNGGILGKRADVAIIVPESETFKIQELHLPVYHALCLMLEEHFFKE</sequence>